<keyword evidence="3" id="KW-1185">Reference proteome</keyword>
<name>A0A3R7QVL2_PENVA</name>
<dbReference type="SUPFAM" id="SSF56436">
    <property type="entry name" value="C-type lectin-like"/>
    <property type="match status" value="1"/>
</dbReference>
<reference evidence="2 3" key="2">
    <citation type="submission" date="2019-01" db="EMBL/GenBank/DDBJ databases">
        <title>The decoding of complex shrimp genome reveals the adaptation for benthos swimmer, frequently molting mechanism and breeding impact on genome.</title>
        <authorList>
            <person name="Sun Y."/>
            <person name="Gao Y."/>
            <person name="Yu Y."/>
        </authorList>
    </citation>
    <scope>NUCLEOTIDE SEQUENCE [LARGE SCALE GENOMIC DNA]</scope>
    <source>
        <tissue evidence="2">Muscle</tissue>
    </source>
</reference>
<dbReference type="Gene3D" id="3.10.100.10">
    <property type="entry name" value="Mannose-Binding Protein A, subunit A"/>
    <property type="match status" value="1"/>
</dbReference>
<dbReference type="OrthoDB" id="10032136at2759"/>
<dbReference type="InterPro" id="IPR016187">
    <property type="entry name" value="CTDL_fold"/>
</dbReference>
<dbReference type="AlphaFoldDB" id="A0A3R7QVL2"/>
<reference evidence="2 3" key="1">
    <citation type="submission" date="2018-04" db="EMBL/GenBank/DDBJ databases">
        <authorList>
            <person name="Zhang X."/>
            <person name="Yuan J."/>
            <person name="Li F."/>
            <person name="Xiang J."/>
        </authorList>
    </citation>
    <scope>NUCLEOTIDE SEQUENCE [LARGE SCALE GENOMIC DNA]</scope>
    <source>
        <tissue evidence="2">Muscle</tissue>
    </source>
</reference>
<organism evidence="2 3">
    <name type="scientific">Penaeus vannamei</name>
    <name type="common">Whiteleg shrimp</name>
    <name type="synonym">Litopenaeus vannamei</name>
    <dbReference type="NCBI Taxonomy" id="6689"/>
    <lineage>
        <taxon>Eukaryota</taxon>
        <taxon>Metazoa</taxon>
        <taxon>Ecdysozoa</taxon>
        <taxon>Arthropoda</taxon>
        <taxon>Crustacea</taxon>
        <taxon>Multicrustacea</taxon>
        <taxon>Malacostraca</taxon>
        <taxon>Eumalacostraca</taxon>
        <taxon>Eucarida</taxon>
        <taxon>Decapoda</taxon>
        <taxon>Dendrobranchiata</taxon>
        <taxon>Penaeoidea</taxon>
        <taxon>Penaeidae</taxon>
        <taxon>Penaeus</taxon>
    </lineage>
</organism>
<comment type="caution">
    <text evidence="2">The sequence shown here is derived from an EMBL/GenBank/DDBJ whole genome shotgun (WGS) entry which is preliminary data.</text>
</comment>
<gene>
    <name evidence="2" type="ORF">C7M84_001412</name>
</gene>
<evidence type="ECO:0000256" key="1">
    <source>
        <dbReference type="SAM" id="SignalP"/>
    </source>
</evidence>
<proteinExistence type="predicted"/>
<dbReference type="InterPro" id="IPR016186">
    <property type="entry name" value="C-type_lectin-like/link_sf"/>
</dbReference>
<dbReference type="EMBL" id="QCYY01001182">
    <property type="protein sequence ID" value="ROT79867.1"/>
    <property type="molecule type" value="Genomic_DNA"/>
</dbReference>
<feature type="chain" id="PRO_5018554107" evidence="1">
    <location>
        <begin position="21"/>
        <end position="152"/>
    </location>
</feature>
<keyword evidence="1" id="KW-0732">Signal</keyword>
<feature type="signal peptide" evidence="1">
    <location>
        <begin position="1"/>
        <end position="20"/>
    </location>
</feature>
<evidence type="ECO:0000313" key="3">
    <source>
        <dbReference type="Proteomes" id="UP000283509"/>
    </source>
</evidence>
<accession>A0A3R7QVL2</accession>
<protein>
    <submittedName>
        <fullName evidence="2">Uncharacterized protein</fullName>
    </submittedName>
</protein>
<sequence>MAKLVLLVALLASAGRWSLASEGNTVEQLLSPLHPNCTQSLTDLLLLRQETQMNRMATAQEATTELLVQVRDSLLILSSKAEERKPGSVVCVSPFTQVGGSCLLLALNELHTWASARQFCAGHEADLAHFSDANTYAAILVTSTPSTSSRKM</sequence>
<evidence type="ECO:0000313" key="2">
    <source>
        <dbReference type="EMBL" id="ROT79867.1"/>
    </source>
</evidence>
<dbReference type="Proteomes" id="UP000283509">
    <property type="component" value="Unassembled WGS sequence"/>
</dbReference>